<evidence type="ECO:0000313" key="2">
    <source>
        <dbReference type="EMBL" id="GEO34425.1"/>
    </source>
</evidence>
<name>A0A512DD74_9CELL</name>
<protein>
    <submittedName>
        <fullName evidence="2">Uncharacterized protein</fullName>
    </submittedName>
</protein>
<organism evidence="2 3">
    <name type="scientific">Cellulomonas aerilata</name>
    <dbReference type="NCBI Taxonomy" id="515326"/>
    <lineage>
        <taxon>Bacteria</taxon>
        <taxon>Bacillati</taxon>
        <taxon>Actinomycetota</taxon>
        <taxon>Actinomycetes</taxon>
        <taxon>Micrococcales</taxon>
        <taxon>Cellulomonadaceae</taxon>
        <taxon>Cellulomonas</taxon>
    </lineage>
</organism>
<dbReference type="Proteomes" id="UP000321181">
    <property type="component" value="Unassembled WGS sequence"/>
</dbReference>
<dbReference type="AlphaFoldDB" id="A0A512DD74"/>
<comment type="caution">
    <text evidence="2">The sequence shown here is derived from an EMBL/GenBank/DDBJ whole genome shotgun (WGS) entry which is preliminary data.</text>
</comment>
<accession>A0A512DD74</accession>
<feature type="region of interest" description="Disordered" evidence="1">
    <location>
        <begin position="110"/>
        <end position="133"/>
    </location>
</feature>
<sequence length="236" mass="24388">MVRSRARDHRRMTMRPTPPEARLAAVAAQRALLTVAGVAGVVAALAASAPVRRPPHQRTPADDAVVDRVLRGAGSTGPGRAVWAWNPRFVAGDPGAEPLLRTFTWVAPVGGPPEPRGTVTARQGADGSGSGSVTIARTDDDAALAHALATLAPDDVLVHDDGDWLAVRGDRVRPLLAAPRTDPPAGSTVAAHRASLRDRAGRSGVRPATDGAQTDDVRADDVPTDPAPTDDPAAGR</sequence>
<dbReference type="EMBL" id="BJYY01000013">
    <property type="protein sequence ID" value="GEO34425.1"/>
    <property type="molecule type" value="Genomic_DNA"/>
</dbReference>
<proteinExistence type="predicted"/>
<gene>
    <name evidence="2" type="ORF">CAE01nite_21500</name>
</gene>
<reference evidence="2 3" key="1">
    <citation type="submission" date="2019-07" db="EMBL/GenBank/DDBJ databases">
        <title>Whole genome shotgun sequence of Cellulomonas aerilata NBRC 106308.</title>
        <authorList>
            <person name="Hosoyama A."/>
            <person name="Uohara A."/>
            <person name="Ohji S."/>
            <person name="Ichikawa N."/>
        </authorList>
    </citation>
    <scope>NUCLEOTIDE SEQUENCE [LARGE SCALE GENOMIC DNA]</scope>
    <source>
        <strain evidence="2 3">NBRC 106308</strain>
    </source>
</reference>
<keyword evidence="3" id="KW-1185">Reference proteome</keyword>
<evidence type="ECO:0000256" key="1">
    <source>
        <dbReference type="SAM" id="MobiDB-lite"/>
    </source>
</evidence>
<evidence type="ECO:0000313" key="3">
    <source>
        <dbReference type="Proteomes" id="UP000321181"/>
    </source>
</evidence>
<feature type="region of interest" description="Disordered" evidence="1">
    <location>
        <begin position="176"/>
        <end position="236"/>
    </location>
</feature>